<comment type="caution">
    <text evidence="1">The sequence shown here is derived from an EMBL/GenBank/DDBJ whole genome shotgun (WGS) entry which is preliminary data.</text>
</comment>
<keyword evidence="2" id="KW-1185">Reference proteome</keyword>
<evidence type="ECO:0000313" key="1">
    <source>
        <dbReference type="EMBL" id="PQJ74763.1"/>
    </source>
</evidence>
<proteinExistence type="predicted"/>
<organism evidence="1 2">
    <name type="scientific">Polaribacter gangjinensis</name>
    <dbReference type="NCBI Taxonomy" id="574710"/>
    <lineage>
        <taxon>Bacteria</taxon>
        <taxon>Pseudomonadati</taxon>
        <taxon>Bacteroidota</taxon>
        <taxon>Flavobacteriia</taxon>
        <taxon>Flavobacteriales</taxon>
        <taxon>Flavobacteriaceae</taxon>
    </lineage>
</organism>
<dbReference type="OrthoDB" id="1430142at2"/>
<dbReference type="Proteomes" id="UP000237608">
    <property type="component" value="Unassembled WGS sequence"/>
</dbReference>
<reference evidence="1 2" key="1">
    <citation type="submission" date="2016-12" db="EMBL/GenBank/DDBJ databases">
        <title>Trade-off between light-utilization and light-protection in marine flavobacteria.</title>
        <authorList>
            <person name="Kumagai Y."/>
            <person name="Yoshizawa S."/>
            <person name="Kogure K."/>
            <person name="Iwasaki W."/>
        </authorList>
    </citation>
    <scope>NUCLEOTIDE SEQUENCE [LARGE SCALE GENOMIC DNA]</scope>
    <source>
        <strain evidence="1 2">KCTC 22729</strain>
    </source>
</reference>
<gene>
    <name evidence="1" type="ORF">BTO13_05625</name>
</gene>
<name>A0A2S7WAY7_9FLAO</name>
<sequence length="426" mass="50186">MLDNYSQLLIDVQKKANIVVSNISDIKFLKEEIEIETTNNIGFNTLRRLFGFLEKTKPSIKTLNTLAAYIGFNSFYKYQNHQLNYDEWYFQQNLRRIQLLKKITVDDVISINFGLLNDTNIVYLAYFLSFQIQENNLQILDFIFKNVNFKPITGTNFHKFSTIISSTLLSVSEKKALFIYEKLMVYDVFKNNVPLLYIDYTNLNGRYGKILNIVKKTSNNPSDLFFLELMRAYSNFYIEVNELSILDIKKPKEFETFHVVLRGRFYGYCILKSKKLDSDLTKEILKICKSVRVDKFLQEIVPALIIKEEFAFLEELIYLYYEDLFESDRWDHVTSTAIYLIALANVNFINNNIKSAISSLELVELDKVELSYENYVSLFYYLIKLKVSLLENNKVKNKHCFEMIKKIVKITGFKKFISEAKKYSIK</sequence>
<dbReference type="EMBL" id="MSCL01000001">
    <property type="protein sequence ID" value="PQJ74763.1"/>
    <property type="molecule type" value="Genomic_DNA"/>
</dbReference>
<protein>
    <submittedName>
        <fullName evidence="1">Uncharacterized protein</fullName>
    </submittedName>
</protein>
<evidence type="ECO:0000313" key="2">
    <source>
        <dbReference type="Proteomes" id="UP000237608"/>
    </source>
</evidence>
<dbReference type="RefSeq" id="WP_105045910.1">
    <property type="nucleotide sequence ID" value="NZ_CP150662.1"/>
</dbReference>
<dbReference type="AlphaFoldDB" id="A0A2S7WAY7"/>
<accession>A0A2S7WAY7</accession>